<dbReference type="Pfam" id="PF01943">
    <property type="entry name" value="Polysacc_synt"/>
    <property type="match status" value="1"/>
</dbReference>
<evidence type="ECO:0000256" key="6">
    <source>
        <dbReference type="SAM" id="Phobius"/>
    </source>
</evidence>
<feature type="transmembrane region" description="Helical" evidence="6">
    <location>
        <begin position="390"/>
        <end position="408"/>
    </location>
</feature>
<feature type="transmembrane region" description="Helical" evidence="6">
    <location>
        <begin position="95"/>
        <end position="114"/>
    </location>
</feature>
<comment type="caution">
    <text evidence="7">The sequence shown here is derived from an EMBL/GenBank/DDBJ whole genome shotgun (WGS) entry which is preliminary data.</text>
</comment>
<dbReference type="PANTHER" id="PTHR30250">
    <property type="entry name" value="PST FAMILY PREDICTED COLANIC ACID TRANSPORTER"/>
    <property type="match status" value="1"/>
</dbReference>
<feature type="transmembrane region" description="Helical" evidence="6">
    <location>
        <begin position="363"/>
        <end position="384"/>
    </location>
</feature>
<feature type="transmembrane region" description="Helical" evidence="6">
    <location>
        <begin position="47"/>
        <end position="68"/>
    </location>
</feature>
<dbReference type="PANTHER" id="PTHR30250:SF11">
    <property type="entry name" value="O-ANTIGEN TRANSPORTER-RELATED"/>
    <property type="match status" value="1"/>
</dbReference>
<evidence type="ECO:0000256" key="3">
    <source>
        <dbReference type="ARBA" id="ARBA00022692"/>
    </source>
</evidence>
<dbReference type="AlphaFoldDB" id="A0AAW9K3M4"/>
<evidence type="ECO:0000256" key="2">
    <source>
        <dbReference type="ARBA" id="ARBA00022475"/>
    </source>
</evidence>
<feature type="transmembrane region" description="Helical" evidence="6">
    <location>
        <begin position="420"/>
        <end position="437"/>
    </location>
</feature>
<feature type="transmembrane region" description="Helical" evidence="6">
    <location>
        <begin position="443"/>
        <end position="460"/>
    </location>
</feature>
<evidence type="ECO:0000313" key="7">
    <source>
        <dbReference type="EMBL" id="MDZ5758804.1"/>
    </source>
</evidence>
<dbReference type="InterPro" id="IPR002797">
    <property type="entry name" value="Polysacc_synth"/>
</dbReference>
<feature type="transmembrane region" description="Helical" evidence="6">
    <location>
        <begin position="178"/>
        <end position="198"/>
    </location>
</feature>
<dbReference type="EMBL" id="JAVBVO010000003">
    <property type="protein sequence ID" value="MDZ5758804.1"/>
    <property type="molecule type" value="Genomic_DNA"/>
</dbReference>
<comment type="subcellular location">
    <subcellularLocation>
        <location evidence="1">Cell membrane</location>
        <topology evidence="1">Multi-pass membrane protein</topology>
    </subcellularLocation>
</comment>
<accession>A0AAW9K3M4</accession>
<keyword evidence="4 6" id="KW-1133">Transmembrane helix</keyword>
<keyword evidence="3 6" id="KW-0812">Transmembrane</keyword>
<evidence type="ECO:0000256" key="5">
    <source>
        <dbReference type="ARBA" id="ARBA00023136"/>
    </source>
</evidence>
<protein>
    <submittedName>
        <fullName evidence="7">Oligosaccharide flippase family protein</fullName>
    </submittedName>
</protein>
<name>A0AAW9K3M4_CARML</name>
<keyword evidence="2" id="KW-1003">Cell membrane</keyword>
<feature type="transmembrane region" description="Helical" evidence="6">
    <location>
        <begin position="12"/>
        <end position="41"/>
    </location>
</feature>
<proteinExistence type="predicted"/>
<feature type="transmembrane region" description="Helical" evidence="6">
    <location>
        <begin position="298"/>
        <end position="320"/>
    </location>
</feature>
<keyword evidence="5 6" id="KW-0472">Membrane</keyword>
<feature type="transmembrane region" description="Helical" evidence="6">
    <location>
        <begin position="218"/>
        <end position="239"/>
    </location>
</feature>
<reference evidence="7" key="1">
    <citation type="submission" date="2023-08" db="EMBL/GenBank/DDBJ databases">
        <title>Genomic characterization of piscicolin 126 produced by Carnobacterium maltaromaticum CM22 strain isolated from salmon (Salmo salar).</title>
        <authorList>
            <person name="Gonzalez-Gragera E."/>
            <person name="Garcia-Lopez J.D."/>
            <person name="Teso-Perez C."/>
            <person name="Gimenez-Hernandez I."/>
            <person name="Peralta-Sanchez J.M."/>
            <person name="Valdivia E."/>
            <person name="Montalban-Lopez M."/>
            <person name="Martin-Platero A.M."/>
            <person name="Banos A."/>
            <person name="Martinez-Bueno M."/>
        </authorList>
    </citation>
    <scope>NUCLEOTIDE SEQUENCE</scope>
    <source>
        <strain evidence="7">CM22</strain>
    </source>
</reference>
<dbReference type="Proteomes" id="UP001290462">
    <property type="component" value="Unassembled WGS sequence"/>
</dbReference>
<feature type="transmembrane region" description="Helical" evidence="6">
    <location>
        <begin position="326"/>
        <end position="342"/>
    </location>
</feature>
<feature type="transmembrane region" description="Helical" evidence="6">
    <location>
        <begin position="153"/>
        <end position="172"/>
    </location>
</feature>
<feature type="transmembrane region" description="Helical" evidence="6">
    <location>
        <begin position="259"/>
        <end position="277"/>
    </location>
</feature>
<evidence type="ECO:0000313" key="8">
    <source>
        <dbReference type="Proteomes" id="UP001290462"/>
    </source>
</evidence>
<feature type="transmembrane region" description="Helical" evidence="6">
    <location>
        <begin position="120"/>
        <end position="141"/>
    </location>
</feature>
<evidence type="ECO:0000256" key="1">
    <source>
        <dbReference type="ARBA" id="ARBA00004651"/>
    </source>
</evidence>
<organism evidence="7 8">
    <name type="scientific">Carnobacterium maltaromaticum</name>
    <name type="common">Carnobacterium piscicola</name>
    <dbReference type="NCBI Taxonomy" id="2751"/>
    <lineage>
        <taxon>Bacteria</taxon>
        <taxon>Bacillati</taxon>
        <taxon>Bacillota</taxon>
        <taxon>Bacilli</taxon>
        <taxon>Lactobacillales</taxon>
        <taxon>Carnobacteriaceae</taxon>
        <taxon>Carnobacterium</taxon>
    </lineage>
</organism>
<dbReference type="InterPro" id="IPR050833">
    <property type="entry name" value="Poly_Biosynth_Transport"/>
</dbReference>
<gene>
    <name evidence="7" type="ORF">RAK27_09080</name>
</gene>
<sequence>MENIENKSSIKNVLYNVVYLFCGNIVTKLLGAVATMIFIRYSGATNYGILSIALAFSAIVVFFTDAGISQTTIREGTKKDADLSTIMYSYTRVRLFLFLIVTLASIVFVLVVYNDDPGKKYAILALTIPALFGGLMQSIGMTYFQIIERMKKVLFINVVASVGTSLALFLGVYFNFSIITLCFSYGLASVFAGIYAIFLVKKEIKLTKKMDSKIFDQLLIFAINGVIVMLIPQIGPLILDRVLTVKEVGYYAAAFKIPSVLYQFPGVIATAFYPRLFQLGNEKKYKEHRAMSGFELKIMSILGALLALPFVVAPKFWIVSLLKEEMLPAVPALVLLSYLILLQSMKYPLADYLTTVGRQKGRTIVMFVGLIISIVLYLVLGHLYGLTGGAMAPVIAELVIIIGSILLIPKGISFFFKNNFVIVTSFILCIFMYKYLFSELHPLIGITIIECIYILLVVVFQKDIREKIKSFVEVKLKL</sequence>
<dbReference type="GO" id="GO:0005886">
    <property type="term" value="C:plasma membrane"/>
    <property type="evidence" value="ECO:0007669"/>
    <property type="project" value="UniProtKB-SubCell"/>
</dbReference>
<evidence type="ECO:0000256" key="4">
    <source>
        <dbReference type="ARBA" id="ARBA00022989"/>
    </source>
</evidence>
<dbReference type="RefSeq" id="WP_318589116.1">
    <property type="nucleotide sequence ID" value="NZ_JAVBVO010000003.1"/>
</dbReference>